<dbReference type="InterPro" id="IPR045338">
    <property type="entry name" value="DUF6535"/>
</dbReference>
<dbReference type="EMBL" id="ML178833">
    <property type="protein sequence ID" value="TFK99409.1"/>
    <property type="molecule type" value="Genomic_DNA"/>
</dbReference>
<keyword evidence="5" id="KW-1185">Reference proteome</keyword>
<protein>
    <recommendedName>
        <fullName evidence="3">DUF6535 domain-containing protein</fullName>
    </recommendedName>
</protein>
<sequence length="669" mass="74889">MNGSVLALTHSLPNLSLSQDSMSEHSQPLSNPPQEGHQDALGVKCSEDPYGQEMGPTARVWNVSNDETALYDLEQTKVGLFSAVVTAFLSQTYLSLQQDYTRITATLMVEHIALRRAAGDGVPLNSVPTTSHNVDAPANISITDLCTNRLWFASLTISLSTALFSIVMKQWIGNYPVLLSESGLHRARTRQFRSAEWERWGVRAPFGALPVLVHTFLFLFLAGLSVFISSLDLKLAIFTASISATIVLLYVFASLSLVISSQCPYKTPVAHFSNFVWRRIHRRTSNIRSMLREQKTRMSKGRIQKLFMFLRLRSIATASYQPIRPYSTMDEKESQVVLRSSTKLDAEAVLWLWKHPSSTNAIEVALEALSGLDPDVRRTRNHRLVQTLETNLGRCFVNPTGGGEPTMQTDMVRKAERIARALIQVDGQPSSVQARQYFRSILLHAHNTASDAPNLAALRIQPAAVGQAFLADGSSLQDDGTGPGPTNVMLIWQAEFAADLQRLSLLSAALLKQENHHFPSRHVLRLLLATILVRHILRQPSESDSLHSSHHSHEEYERFTAKIVNHFVNTALAHSFDALWTSQTIGRNYCEQGAVDWVTKLLAVDCAHKHIVQEYDPIYDNLPSTYYLKNTEDLIKEYITQVDLRSSKKLAKEVAYQLLADCCHTDMDF</sequence>
<evidence type="ECO:0000313" key="5">
    <source>
        <dbReference type="Proteomes" id="UP000305067"/>
    </source>
</evidence>
<feature type="compositionally biased region" description="Polar residues" evidence="1">
    <location>
        <begin position="16"/>
        <end position="33"/>
    </location>
</feature>
<proteinExistence type="predicted"/>
<dbReference type="AlphaFoldDB" id="A0A5C3QE89"/>
<evidence type="ECO:0000256" key="2">
    <source>
        <dbReference type="SAM" id="Phobius"/>
    </source>
</evidence>
<feature type="domain" description="DUF6535" evidence="3">
    <location>
        <begin position="78"/>
        <end position="229"/>
    </location>
</feature>
<feature type="transmembrane region" description="Helical" evidence="2">
    <location>
        <begin position="150"/>
        <end position="172"/>
    </location>
</feature>
<reference evidence="4 5" key="1">
    <citation type="journal article" date="2019" name="Nat. Ecol. Evol.">
        <title>Megaphylogeny resolves global patterns of mushroom evolution.</title>
        <authorList>
            <person name="Varga T."/>
            <person name="Krizsan K."/>
            <person name="Foldi C."/>
            <person name="Dima B."/>
            <person name="Sanchez-Garcia M."/>
            <person name="Sanchez-Ramirez S."/>
            <person name="Szollosi G.J."/>
            <person name="Szarkandi J.G."/>
            <person name="Papp V."/>
            <person name="Albert L."/>
            <person name="Andreopoulos W."/>
            <person name="Angelini C."/>
            <person name="Antonin V."/>
            <person name="Barry K.W."/>
            <person name="Bougher N.L."/>
            <person name="Buchanan P."/>
            <person name="Buyck B."/>
            <person name="Bense V."/>
            <person name="Catcheside P."/>
            <person name="Chovatia M."/>
            <person name="Cooper J."/>
            <person name="Damon W."/>
            <person name="Desjardin D."/>
            <person name="Finy P."/>
            <person name="Geml J."/>
            <person name="Haridas S."/>
            <person name="Hughes K."/>
            <person name="Justo A."/>
            <person name="Karasinski D."/>
            <person name="Kautmanova I."/>
            <person name="Kiss B."/>
            <person name="Kocsube S."/>
            <person name="Kotiranta H."/>
            <person name="LaButti K.M."/>
            <person name="Lechner B.E."/>
            <person name="Liimatainen K."/>
            <person name="Lipzen A."/>
            <person name="Lukacs Z."/>
            <person name="Mihaltcheva S."/>
            <person name="Morgado L.N."/>
            <person name="Niskanen T."/>
            <person name="Noordeloos M.E."/>
            <person name="Ohm R.A."/>
            <person name="Ortiz-Santana B."/>
            <person name="Ovrebo C."/>
            <person name="Racz N."/>
            <person name="Riley R."/>
            <person name="Savchenko A."/>
            <person name="Shiryaev A."/>
            <person name="Soop K."/>
            <person name="Spirin V."/>
            <person name="Szebenyi C."/>
            <person name="Tomsovsky M."/>
            <person name="Tulloss R.E."/>
            <person name="Uehling J."/>
            <person name="Grigoriev I.V."/>
            <person name="Vagvolgyi C."/>
            <person name="Papp T."/>
            <person name="Martin F.M."/>
            <person name="Miettinen O."/>
            <person name="Hibbett D.S."/>
            <person name="Nagy L.G."/>
        </authorList>
    </citation>
    <scope>NUCLEOTIDE SEQUENCE [LARGE SCALE GENOMIC DNA]</scope>
    <source>
        <strain evidence="4 5">CBS 309.79</strain>
    </source>
</reference>
<dbReference type="OrthoDB" id="3235960at2759"/>
<dbReference type="Proteomes" id="UP000305067">
    <property type="component" value="Unassembled WGS sequence"/>
</dbReference>
<evidence type="ECO:0000259" key="3">
    <source>
        <dbReference type="Pfam" id="PF20153"/>
    </source>
</evidence>
<name>A0A5C3QE89_9AGAR</name>
<gene>
    <name evidence="4" type="ORF">BDV98DRAFT_594740</name>
</gene>
<feature type="region of interest" description="Disordered" evidence="1">
    <location>
        <begin position="16"/>
        <end position="42"/>
    </location>
</feature>
<evidence type="ECO:0000256" key="1">
    <source>
        <dbReference type="SAM" id="MobiDB-lite"/>
    </source>
</evidence>
<keyword evidence="2" id="KW-0812">Transmembrane</keyword>
<dbReference type="Pfam" id="PF20153">
    <property type="entry name" value="DUF6535"/>
    <property type="match status" value="1"/>
</dbReference>
<evidence type="ECO:0000313" key="4">
    <source>
        <dbReference type="EMBL" id="TFK99409.1"/>
    </source>
</evidence>
<feature type="transmembrane region" description="Helical" evidence="2">
    <location>
        <begin position="206"/>
        <end position="228"/>
    </location>
</feature>
<keyword evidence="2" id="KW-1133">Transmembrane helix</keyword>
<keyword evidence="2" id="KW-0472">Membrane</keyword>
<accession>A0A5C3QE89</accession>
<feature type="transmembrane region" description="Helical" evidence="2">
    <location>
        <begin position="235"/>
        <end position="259"/>
    </location>
</feature>
<organism evidence="4 5">
    <name type="scientific">Pterulicium gracile</name>
    <dbReference type="NCBI Taxonomy" id="1884261"/>
    <lineage>
        <taxon>Eukaryota</taxon>
        <taxon>Fungi</taxon>
        <taxon>Dikarya</taxon>
        <taxon>Basidiomycota</taxon>
        <taxon>Agaricomycotina</taxon>
        <taxon>Agaricomycetes</taxon>
        <taxon>Agaricomycetidae</taxon>
        <taxon>Agaricales</taxon>
        <taxon>Pleurotineae</taxon>
        <taxon>Pterulaceae</taxon>
        <taxon>Pterulicium</taxon>
    </lineage>
</organism>